<feature type="transmembrane region" description="Helical" evidence="1">
    <location>
        <begin position="112"/>
        <end position="134"/>
    </location>
</feature>
<dbReference type="OrthoDB" id="10007058at2"/>
<keyword evidence="1" id="KW-0472">Membrane</keyword>
<dbReference type="eggNOG" id="ENOG50336JX">
    <property type="taxonomic scope" value="Bacteria"/>
</dbReference>
<dbReference type="HOGENOM" id="CLU_1132436_0_0_0"/>
<dbReference type="Pfam" id="PF13367">
    <property type="entry name" value="PrsW-protease"/>
    <property type="match status" value="1"/>
</dbReference>
<name>C5CH42_KOSOT</name>
<keyword evidence="1" id="KW-1133">Transmembrane helix</keyword>
<reference evidence="2 3" key="2">
    <citation type="journal article" date="2011" name="J. Bacteriol.">
        <title>Genome Sequence of Kosmotoga olearia Strain TBF 19.5.1, a Thermophilic Bacterium with a Wide Growth Temperature Range, Isolated from the Troll B Oil Platform in the North Sea.</title>
        <authorList>
            <person name="Swithers K.S."/>
            <person name="Dipippo J.L."/>
            <person name="Bruce D.C."/>
            <person name="Detter C."/>
            <person name="Tapia R."/>
            <person name="Han S."/>
            <person name="Goodwin L.A."/>
            <person name="Han J."/>
            <person name="Woyke T."/>
            <person name="Pitluck S."/>
            <person name="Pennacchio L."/>
            <person name="Nolan M."/>
            <person name="Mikhailova N."/>
            <person name="Land M.L."/>
            <person name="Nesbo C.L."/>
            <person name="Gogarten J.P."/>
            <person name="Noll K.M."/>
        </authorList>
    </citation>
    <scope>NUCLEOTIDE SEQUENCE [LARGE SCALE GENOMIC DNA]</scope>
    <source>
        <strain evidence="3">ATCC BAA-1733 / DSM 21960 / TBF 19.5.1</strain>
    </source>
</reference>
<dbReference type="KEGG" id="kol:Kole_1964"/>
<evidence type="ECO:0000256" key="1">
    <source>
        <dbReference type="SAM" id="Phobius"/>
    </source>
</evidence>
<feature type="transmembrane region" description="Helical" evidence="1">
    <location>
        <begin position="146"/>
        <end position="172"/>
    </location>
</feature>
<dbReference type="STRING" id="521045.Kole_1964"/>
<evidence type="ECO:0008006" key="4">
    <source>
        <dbReference type="Google" id="ProtNLM"/>
    </source>
</evidence>
<dbReference type="AlphaFoldDB" id="C5CH42"/>
<dbReference type="GO" id="GO:0008233">
    <property type="term" value="F:peptidase activity"/>
    <property type="evidence" value="ECO:0007669"/>
    <property type="project" value="InterPro"/>
</dbReference>
<evidence type="ECO:0000313" key="2">
    <source>
        <dbReference type="EMBL" id="ACR80645.1"/>
    </source>
</evidence>
<keyword evidence="3" id="KW-1185">Reference proteome</keyword>
<proteinExistence type="predicted"/>
<dbReference type="Proteomes" id="UP000002382">
    <property type="component" value="Chromosome"/>
</dbReference>
<protein>
    <recommendedName>
        <fullName evidence="4">Protease PrsW</fullName>
    </recommendedName>
</protein>
<dbReference type="EMBL" id="CP001634">
    <property type="protein sequence ID" value="ACR80645.1"/>
    <property type="molecule type" value="Genomic_DNA"/>
</dbReference>
<feature type="transmembrane region" description="Helical" evidence="1">
    <location>
        <begin position="6"/>
        <end position="27"/>
    </location>
</feature>
<feature type="transmembrane region" description="Helical" evidence="1">
    <location>
        <begin position="184"/>
        <end position="204"/>
    </location>
</feature>
<dbReference type="RefSeq" id="WP_015869288.1">
    <property type="nucleotide sequence ID" value="NC_012785.1"/>
</dbReference>
<accession>C5CH42</accession>
<gene>
    <name evidence="2" type="ordered locus">Kole_1964</name>
</gene>
<feature type="transmembrane region" description="Helical" evidence="1">
    <location>
        <begin position="216"/>
        <end position="235"/>
    </location>
</feature>
<feature type="transmembrane region" description="Helical" evidence="1">
    <location>
        <begin position="74"/>
        <end position="91"/>
    </location>
</feature>
<sequence>MHSIYIAAIITTLSSIVVWGGLYYYFLELNLKLDRYLFLLPLGAMSCPIVNLFVKMPLLKVLKDLFNIQGAIDLGTPLSFLLIFLFIPPVTEEIVKIVPALFMKIREMDNKTLFRVAYMLGFGFGLGEIWYIAYNVAKDPGMQSTPFYYFGGFMGERFIVSFIHAGLTVVALTGFGKSIKRPGVMGLMIAILLHAAGNVSAIIYRLRVLPEIVGQQINSLSIGILLCILVVVVTGKMRSIIKYQN</sequence>
<keyword evidence="1" id="KW-0812">Transmembrane</keyword>
<organism evidence="2 3">
    <name type="scientific">Kosmotoga olearia (strain ATCC BAA-1733 / DSM 21960 / TBF 19.5.1)</name>
    <dbReference type="NCBI Taxonomy" id="521045"/>
    <lineage>
        <taxon>Bacteria</taxon>
        <taxon>Thermotogati</taxon>
        <taxon>Thermotogota</taxon>
        <taxon>Thermotogae</taxon>
        <taxon>Kosmotogales</taxon>
        <taxon>Kosmotogaceae</taxon>
        <taxon>Kosmotoga</taxon>
    </lineage>
</organism>
<dbReference type="InterPro" id="IPR026898">
    <property type="entry name" value="PrsW"/>
</dbReference>
<reference evidence="2 3" key="1">
    <citation type="submission" date="2009-06" db="EMBL/GenBank/DDBJ databases">
        <title>Complete sequence of Thermotogales bacterium TBF 19.5.1.</title>
        <authorList>
            <consortium name="US DOE Joint Genome Institute"/>
            <person name="Lucas S."/>
            <person name="Copeland A."/>
            <person name="Lapidus A."/>
            <person name="Glavina del Rio T."/>
            <person name="Tice H."/>
            <person name="Bruce D."/>
            <person name="Goodwin L."/>
            <person name="Pitluck S."/>
            <person name="Chertkov O."/>
            <person name="Brettin T."/>
            <person name="Detter J.C."/>
            <person name="Han C."/>
            <person name="Schmutz J."/>
            <person name="Larimer F."/>
            <person name="Land M."/>
            <person name="Hauser L."/>
            <person name="Kyrpides N."/>
            <person name="Ovchinnikova G."/>
            <person name="Noll K."/>
        </authorList>
    </citation>
    <scope>NUCLEOTIDE SEQUENCE [LARGE SCALE GENOMIC DNA]</scope>
    <source>
        <strain evidence="3">ATCC BAA-1733 / DSM 21960 / TBF 19.5.1</strain>
    </source>
</reference>
<feature type="transmembrane region" description="Helical" evidence="1">
    <location>
        <begin position="36"/>
        <end position="54"/>
    </location>
</feature>
<evidence type="ECO:0000313" key="3">
    <source>
        <dbReference type="Proteomes" id="UP000002382"/>
    </source>
</evidence>